<feature type="compositionally biased region" description="Polar residues" evidence="1">
    <location>
        <begin position="316"/>
        <end position="326"/>
    </location>
</feature>
<dbReference type="Pfam" id="PF03765">
    <property type="entry name" value="CRAL_TRIO_N"/>
    <property type="match status" value="1"/>
</dbReference>
<dbReference type="InterPro" id="IPR011074">
    <property type="entry name" value="CRAL/TRIO_N_dom"/>
</dbReference>
<dbReference type="InterPro" id="IPR036273">
    <property type="entry name" value="CRAL/TRIO_N_dom_sf"/>
</dbReference>
<feature type="region of interest" description="Disordered" evidence="1">
    <location>
        <begin position="312"/>
        <end position="333"/>
    </location>
</feature>
<dbReference type="OMA" id="QIKLMTI"/>
<feature type="domain" description="CRAL-TRIO" evidence="2">
    <location>
        <begin position="60"/>
        <end position="220"/>
    </location>
</feature>
<keyword evidence="4" id="KW-1185">Reference proteome</keyword>
<accession>A0AA38CW09</accession>
<dbReference type="Gene3D" id="3.40.525.10">
    <property type="entry name" value="CRAL-TRIO lipid binding domain"/>
    <property type="match status" value="1"/>
</dbReference>
<proteinExistence type="predicted"/>
<dbReference type="SUPFAM" id="SSF46938">
    <property type="entry name" value="CRAL/TRIO N-terminal domain"/>
    <property type="match status" value="1"/>
</dbReference>
<feature type="non-terminal residue" evidence="3">
    <location>
        <position position="333"/>
    </location>
</feature>
<dbReference type="AlphaFoldDB" id="A0AA38CW09"/>
<protein>
    <recommendedName>
        <fullName evidence="2">CRAL-TRIO domain-containing protein</fullName>
    </recommendedName>
</protein>
<dbReference type="SMART" id="SM00516">
    <property type="entry name" value="SEC14"/>
    <property type="match status" value="1"/>
</dbReference>
<reference evidence="3 4" key="1">
    <citation type="journal article" date="2021" name="Nat. Plants">
        <title>The Taxus genome provides insights into paclitaxel biosynthesis.</title>
        <authorList>
            <person name="Xiong X."/>
            <person name="Gou J."/>
            <person name="Liao Q."/>
            <person name="Li Y."/>
            <person name="Zhou Q."/>
            <person name="Bi G."/>
            <person name="Li C."/>
            <person name="Du R."/>
            <person name="Wang X."/>
            <person name="Sun T."/>
            <person name="Guo L."/>
            <person name="Liang H."/>
            <person name="Lu P."/>
            <person name="Wu Y."/>
            <person name="Zhang Z."/>
            <person name="Ro D.K."/>
            <person name="Shang Y."/>
            <person name="Huang S."/>
            <person name="Yan J."/>
        </authorList>
    </citation>
    <scope>NUCLEOTIDE SEQUENCE [LARGE SCALE GENOMIC DNA]</scope>
    <source>
        <strain evidence="3">Ta-2019</strain>
    </source>
</reference>
<sequence length="333" mass="37919">DEPLMKTFQTVHQGYMQQTLERFLKAREGNVAKANKMLLDCLNWRVQNDIDNILAKPIEPREVYIAVRESQLLGMTGYCRKGRPVFAIGVGLSGYDKASADKYVQSHIQMNEYRDQVLLTNSTKKHGRYIGPCLKVLDMTGLKLSALSRIKILTMISTVDDLNYPEKTETYYIVNAPYVFSACWKVVKPLLQERTRRKVQVLQGCGREELLQVMDYDVLPHFSRQEGSGSSRRNNDQMIDCFSPNHQFHVELYNYIKQQASIVKPVAPSKMNSFHVDVPEQDAEGTAIIETIATALHNMSDEKEVEDGIANLKVNGDQSLRSQRTSSRNEVHS</sequence>
<dbReference type="SUPFAM" id="SSF52087">
    <property type="entry name" value="CRAL/TRIO domain"/>
    <property type="match status" value="1"/>
</dbReference>
<dbReference type="InterPro" id="IPR001251">
    <property type="entry name" value="CRAL-TRIO_dom"/>
</dbReference>
<evidence type="ECO:0000313" key="3">
    <source>
        <dbReference type="EMBL" id="KAH9303304.1"/>
    </source>
</evidence>
<gene>
    <name evidence="3" type="ORF">KI387_014887</name>
</gene>
<organism evidence="3 4">
    <name type="scientific">Taxus chinensis</name>
    <name type="common">Chinese yew</name>
    <name type="synonym">Taxus wallichiana var. chinensis</name>
    <dbReference type="NCBI Taxonomy" id="29808"/>
    <lineage>
        <taxon>Eukaryota</taxon>
        <taxon>Viridiplantae</taxon>
        <taxon>Streptophyta</taxon>
        <taxon>Embryophyta</taxon>
        <taxon>Tracheophyta</taxon>
        <taxon>Spermatophyta</taxon>
        <taxon>Pinopsida</taxon>
        <taxon>Pinidae</taxon>
        <taxon>Conifers II</taxon>
        <taxon>Cupressales</taxon>
        <taxon>Taxaceae</taxon>
        <taxon>Taxus</taxon>
    </lineage>
</organism>
<dbReference type="PROSITE" id="PS50191">
    <property type="entry name" value="CRAL_TRIO"/>
    <property type="match status" value="1"/>
</dbReference>
<dbReference type="Pfam" id="PF00650">
    <property type="entry name" value="CRAL_TRIO"/>
    <property type="match status" value="1"/>
</dbReference>
<comment type="caution">
    <text evidence="3">The sequence shown here is derived from an EMBL/GenBank/DDBJ whole genome shotgun (WGS) entry which is preliminary data.</text>
</comment>
<dbReference type="PANTHER" id="PTHR46226">
    <property type="entry name" value="CRAL-TRIO DOMAIN-CONTAINING PROTEIN"/>
    <property type="match status" value="1"/>
</dbReference>
<dbReference type="InterPro" id="IPR036865">
    <property type="entry name" value="CRAL-TRIO_dom_sf"/>
</dbReference>
<evidence type="ECO:0000259" key="2">
    <source>
        <dbReference type="PROSITE" id="PS50191"/>
    </source>
</evidence>
<evidence type="ECO:0000256" key="1">
    <source>
        <dbReference type="SAM" id="MobiDB-lite"/>
    </source>
</evidence>
<name>A0AA38CW09_TAXCH</name>
<evidence type="ECO:0000313" key="4">
    <source>
        <dbReference type="Proteomes" id="UP000824469"/>
    </source>
</evidence>
<dbReference type="EMBL" id="JAHRHJ020000009">
    <property type="protein sequence ID" value="KAH9303304.1"/>
    <property type="molecule type" value="Genomic_DNA"/>
</dbReference>
<dbReference type="Proteomes" id="UP000824469">
    <property type="component" value="Unassembled WGS sequence"/>
</dbReference>
<dbReference type="CDD" id="cd00170">
    <property type="entry name" value="SEC14"/>
    <property type="match status" value="1"/>
</dbReference>
<dbReference type="PANTHER" id="PTHR46226:SF6">
    <property type="entry name" value="SEC14P-LIKE PHOSPHATIDYLINOSITOL TRANSFER FAMILY PROTEIN"/>
    <property type="match status" value="1"/>
</dbReference>